<dbReference type="GO" id="GO:0016787">
    <property type="term" value="F:hydrolase activity"/>
    <property type="evidence" value="ECO:0007669"/>
    <property type="project" value="UniProtKB-KW"/>
</dbReference>
<sequence>MPPCCTHPANFCKHPRLQQHAPAAPRCGSAAWRGSPRVGLRKAPRGGLSVGSARVCVVEELVERVDDRDRVLGVVVSRRQAIREGLLHRVAVTVCRDERGRILVHRRAEQLSRFPGLYEVVVGGAVDVGESYEQAAARELAEELGIRVLPRLLFTFLNRSGLSPHWLGVHEAVVPDAVTADPAEVAWHGRLTEPELRSALLDWHFTPDSHEAFSRYLAFRTAQS</sequence>
<accession>A0A940MDN6</accession>
<gene>
    <name evidence="3" type="ORF">JFN87_17820</name>
</gene>
<evidence type="ECO:0000313" key="3">
    <source>
        <dbReference type="EMBL" id="MBP0459349.1"/>
    </source>
</evidence>
<dbReference type="Gene3D" id="3.90.79.10">
    <property type="entry name" value="Nucleoside Triphosphate Pyrophosphohydrolase"/>
    <property type="match status" value="1"/>
</dbReference>
<proteinExistence type="predicted"/>
<feature type="domain" description="Nudix hydrolase" evidence="2">
    <location>
        <begin position="86"/>
        <end position="211"/>
    </location>
</feature>
<reference evidence="3" key="1">
    <citation type="submission" date="2021-03" db="EMBL/GenBank/DDBJ databases">
        <title>Whole genome sequence of Streptomyces bomunensis MMS17-BM035.</title>
        <authorList>
            <person name="Lee J.H."/>
        </authorList>
    </citation>
    <scope>NUCLEOTIDE SEQUENCE</scope>
    <source>
        <strain evidence="3">MMS17-BM035</strain>
    </source>
</reference>
<dbReference type="PROSITE" id="PS51462">
    <property type="entry name" value="NUDIX"/>
    <property type="match status" value="1"/>
</dbReference>
<evidence type="ECO:0000313" key="4">
    <source>
        <dbReference type="Proteomes" id="UP000670475"/>
    </source>
</evidence>
<dbReference type="Pfam" id="PF00293">
    <property type="entry name" value="NUDIX"/>
    <property type="match status" value="1"/>
</dbReference>
<dbReference type="AlphaFoldDB" id="A0A940MDN6"/>
<keyword evidence="4" id="KW-1185">Reference proteome</keyword>
<dbReference type="InterPro" id="IPR015797">
    <property type="entry name" value="NUDIX_hydrolase-like_dom_sf"/>
</dbReference>
<evidence type="ECO:0000256" key="1">
    <source>
        <dbReference type="ARBA" id="ARBA00022801"/>
    </source>
</evidence>
<protein>
    <submittedName>
        <fullName evidence="3">NUDIX domain-containing protein</fullName>
    </submittedName>
</protein>
<keyword evidence="1" id="KW-0378">Hydrolase</keyword>
<name>A0A940MDN6_9ACTN</name>
<comment type="caution">
    <text evidence="3">The sequence shown here is derived from an EMBL/GenBank/DDBJ whole genome shotgun (WGS) entry which is preliminary data.</text>
</comment>
<dbReference type="InterPro" id="IPR000086">
    <property type="entry name" value="NUDIX_hydrolase_dom"/>
</dbReference>
<organism evidence="3 4">
    <name type="scientific">Streptomyces montanisoli</name>
    <dbReference type="NCBI Taxonomy" id="2798581"/>
    <lineage>
        <taxon>Bacteria</taxon>
        <taxon>Bacillati</taxon>
        <taxon>Actinomycetota</taxon>
        <taxon>Actinomycetes</taxon>
        <taxon>Kitasatosporales</taxon>
        <taxon>Streptomycetaceae</taxon>
        <taxon>Streptomyces</taxon>
    </lineage>
</organism>
<dbReference type="PANTHER" id="PTHR10885">
    <property type="entry name" value="ISOPENTENYL-DIPHOSPHATE DELTA-ISOMERASE"/>
    <property type="match status" value="1"/>
</dbReference>
<dbReference type="PANTHER" id="PTHR10885:SF0">
    <property type="entry name" value="ISOPENTENYL-DIPHOSPHATE DELTA-ISOMERASE"/>
    <property type="match status" value="1"/>
</dbReference>
<evidence type="ECO:0000259" key="2">
    <source>
        <dbReference type="PROSITE" id="PS51462"/>
    </source>
</evidence>
<dbReference type="SUPFAM" id="SSF55811">
    <property type="entry name" value="Nudix"/>
    <property type="match status" value="1"/>
</dbReference>
<dbReference type="Proteomes" id="UP000670475">
    <property type="component" value="Unassembled WGS sequence"/>
</dbReference>
<dbReference type="PROSITE" id="PS00893">
    <property type="entry name" value="NUDIX_BOX"/>
    <property type="match status" value="1"/>
</dbReference>
<dbReference type="InterPro" id="IPR020084">
    <property type="entry name" value="NUDIX_hydrolase_CS"/>
</dbReference>
<dbReference type="EMBL" id="JAGIQL010000069">
    <property type="protein sequence ID" value="MBP0459349.1"/>
    <property type="molecule type" value="Genomic_DNA"/>
</dbReference>